<dbReference type="InterPro" id="IPR036365">
    <property type="entry name" value="PGBD-like_sf"/>
</dbReference>
<evidence type="ECO:0000259" key="1">
    <source>
        <dbReference type="Pfam" id="PF01471"/>
    </source>
</evidence>
<sequence>MLMPAMTITLGGALCGCHGTSPASVAATAPPATATVERRTLSRGEKVGGVLGFGAVFPVPAQNGSGMLTWLPDVGDVLDRGDTVYRVDQVRIPLLFGTIPLYRTLSDGSRGADVRQLESNLAALGYRGFTADGEYSKATVAAVRRWQTDLGRRTTGVVKPGDAVVSAGARRVAELTGTVGTTAAGILLKWTATTRVVDVDLDIDYADLVKPGTAATVELPDGTTTPARVTHVGTPTAKALPVELSVPDRKNLGKVTVTITTETRRDVLAVPVNALVARSGGGYAVVAGTGAVPVTTGLFADGYVEVTGVSEGMAVEVPR</sequence>
<dbReference type="Proteomes" id="UP000623608">
    <property type="component" value="Unassembled WGS sequence"/>
</dbReference>
<dbReference type="Pfam" id="PF01471">
    <property type="entry name" value="PG_binding_1"/>
    <property type="match status" value="1"/>
</dbReference>
<dbReference type="InterPro" id="IPR002477">
    <property type="entry name" value="Peptidoglycan-bd-like"/>
</dbReference>
<feature type="domain" description="Peptidoglycan binding-like" evidence="1">
    <location>
        <begin position="110"/>
        <end position="158"/>
    </location>
</feature>
<proteinExistence type="predicted"/>
<dbReference type="Gene3D" id="1.10.101.10">
    <property type="entry name" value="PGBD-like superfamily/PGBD"/>
    <property type="match status" value="1"/>
</dbReference>
<dbReference type="Gene3D" id="2.40.420.20">
    <property type="match status" value="1"/>
</dbReference>
<protein>
    <submittedName>
        <fullName evidence="2">Peptidoglycan-binding protein</fullName>
    </submittedName>
</protein>
<comment type="caution">
    <text evidence="2">The sequence shown here is derived from an EMBL/GenBank/DDBJ whole genome shotgun (WGS) entry which is preliminary data.</text>
</comment>
<dbReference type="SUPFAM" id="SSF47090">
    <property type="entry name" value="PGBD-like"/>
    <property type="match status" value="1"/>
</dbReference>
<evidence type="ECO:0000313" key="2">
    <source>
        <dbReference type="EMBL" id="GIF20332.1"/>
    </source>
</evidence>
<organism evidence="2 3">
    <name type="scientific">Paractinoplanes tereljensis</name>
    <dbReference type="NCBI Taxonomy" id="571912"/>
    <lineage>
        <taxon>Bacteria</taxon>
        <taxon>Bacillati</taxon>
        <taxon>Actinomycetota</taxon>
        <taxon>Actinomycetes</taxon>
        <taxon>Micromonosporales</taxon>
        <taxon>Micromonosporaceae</taxon>
        <taxon>Paractinoplanes</taxon>
    </lineage>
</organism>
<name>A0A919TTT1_9ACTN</name>
<dbReference type="AlphaFoldDB" id="A0A919TTT1"/>
<gene>
    <name evidence="2" type="ORF">Ate02nite_30620</name>
</gene>
<keyword evidence="3" id="KW-1185">Reference proteome</keyword>
<dbReference type="InterPro" id="IPR036366">
    <property type="entry name" value="PGBDSf"/>
</dbReference>
<evidence type="ECO:0000313" key="3">
    <source>
        <dbReference type="Proteomes" id="UP000623608"/>
    </source>
</evidence>
<accession>A0A919TTT1</accession>
<reference evidence="2" key="1">
    <citation type="submission" date="2021-01" db="EMBL/GenBank/DDBJ databases">
        <title>Whole genome shotgun sequence of Actinoplanes tereljensis NBRC 105297.</title>
        <authorList>
            <person name="Komaki H."/>
            <person name="Tamura T."/>
        </authorList>
    </citation>
    <scope>NUCLEOTIDE SEQUENCE</scope>
    <source>
        <strain evidence="2">NBRC 105297</strain>
    </source>
</reference>
<dbReference type="EMBL" id="BOMY01000022">
    <property type="protein sequence ID" value="GIF20332.1"/>
    <property type="molecule type" value="Genomic_DNA"/>
</dbReference>